<dbReference type="PANTHER" id="PTHR46601:SF1">
    <property type="entry name" value="ADF-H DOMAIN-CONTAINING PROTEIN"/>
    <property type="match status" value="1"/>
</dbReference>
<dbReference type="Proteomes" id="UP000499080">
    <property type="component" value="Unassembled WGS sequence"/>
</dbReference>
<dbReference type="InterPro" id="IPR043136">
    <property type="entry name" value="B30.2/SPRY_sf"/>
</dbReference>
<dbReference type="InterPro" id="IPR006573">
    <property type="entry name" value="NHR_dom"/>
</dbReference>
<dbReference type="Gene3D" id="2.60.120.920">
    <property type="match status" value="2"/>
</dbReference>
<dbReference type="InterPro" id="IPR013103">
    <property type="entry name" value="RVT_2"/>
</dbReference>
<dbReference type="InterPro" id="IPR013320">
    <property type="entry name" value="ConA-like_dom_sf"/>
</dbReference>
<dbReference type="CDD" id="cd12887">
    <property type="entry name" value="SPRY_NHR_like"/>
    <property type="match status" value="1"/>
</dbReference>
<feature type="region of interest" description="Disordered" evidence="1">
    <location>
        <begin position="1557"/>
        <end position="1579"/>
    </location>
</feature>
<sequence length="1579" mass="181063">MYCERNKLEFDPNQFNFKPTKTNTRFEEKSECHNETSSDSVDEASFVNDIFQHEIYMTEIPKTFKETQIFPDKEKWDEAMSEEIKLMQNRKVWDLVEPKSNMKVLDCRWVYNIKHDEKNNIKKYKSRLVAQGFKQRPGFDFTDVFAPLVNFDVIKFLFVLLVCILGWNHCQIDVKGAYLYGNLDIPIYMHESEGFSVKACEHYVCRLHKSIYGLHQSGRQFNIELNEILFGLGFHQNELCNGLYTESNCILLVYVDDIVVFSKSQSDLEDSILNIKIKLEITELGPVRYLLGVNFERIRDSVYLHQNKYINKLKTRFKNLPRRRITLPLKVGCILPDRIKENEIIETELMRQIPYKTLIGCLSFIANRSRPDIAFAVNTMSQFCNGYTYHHWIIVVDILNYVFNTMYYKINLANTHNTRLNMYSDSSWGCQRIGLRYDDLLFHYNCGLHVRVTNGGRTAYRPNCLDDFNNAVVITNRPLKPGEIFEVLLEQVVMKWAGTIEIGVTIHSAEELKFPSTMTVVRSGTWMMNRNGVMYNGTTITDDYGYDLDKLKAGDKIGLIVYEDGSLHFFVNGIDQGLAATNIPSNVYGVIDLYGQAVKASIVGSSESPVFYEDTNSPSVTNYLEDLQMSQSSSVGERKNSQAIKTETDHINEVSRPRGTTVYDPHLLYFDDGDDSLEEYSNDDIIEPPFSFHSITGINISLDYFGVLATRSQDYDHALVFSSKHLEKEYLYELIMFNCGSEKETSPAICDVGKNLLESCHKTYYVKAVGLKELGEFTVEDRELLHLRLGNKFEKICFHHEQVYLQKYTHLFGQTCCDPFKRHKKIVKKSLRIITLDTAKKSLGLLLPGKKICPTCETLVKNSHQNQNDTDSDYEIGTPEEYLEKLNNSLQEMGNSPIKKVSKLSNVQRKQYGKRKFEKIVSATKENLATALQVKPIEIEDNHQSVDLQNEDLYSLVEELKIKFAETTSHADKVQILTLVPKSWSLEKPKREFSTTMYLVRKARNIKKSFGVLGKPAARQGTKISQEDISVIQTFYESDDISRLCPGKKDFVNVRTDDGKVQKQKRLILCNLKEAYHQFKEQHTNIKIGFSKFAELRPKHCILAGSNGTHSVCVCTIHQNMKLMLHSIKPHHSLLKIMELYVCSIENQKCMFGECSQCPKENFRNEIEKFEAFQNADEIIYKRWISTDRSTLITQVESTEEFLDSFVGCMPNLTKHHFIAKSQSKYLKDMKLNIPQEECIVLLDFSENYSFIVQDAIQGFHWENSQATIHPLVVYGKNSENQLLTISVHHNDGSSAQYKNRKNFVNICHHESDFELKSEWHFFATSHGKSSCDGIGGTVKRLAARTSLHRPYNNQILTAKDLFSFCTATITNIKFFFVPSVNVIEVENKLQQRFNEVPTAILGTRNYHCYIPISNCTSKILVSYLSQSSVKETKVHVYTANTVWGGTLRYGVTTYDPEDQTDLPSCSLVLNECDTWLILDSHLYKNNEVIKRNYALYLPHVTAGDSVGVKICNDNSLHFFINGVDLGVAAFNMPKKLRMVADIYGSVESIMVQNAGSSTNADSRNLEKKSNVVSSDTLH</sequence>
<evidence type="ECO:0000313" key="4">
    <source>
        <dbReference type="Proteomes" id="UP000499080"/>
    </source>
</evidence>
<dbReference type="Pfam" id="PF07177">
    <property type="entry name" value="Neuralized"/>
    <property type="match status" value="2"/>
</dbReference>
<feature type="domain" description="NHR" evidence="2">
    <location>
        <begin position="1389"/>
        <end position="1555"/>
    </location>
</feature>
<evidence type="ECO:0000313" key="3">
    <source>
        <dbReference type="EMBL" id="GBM14655.1"/>
    </source>
</evidence>
<comment type="caution">
    <text evidence="3">The sequence shown here is derived from an EMBL/GenBank/DDBJ whole genome shotgun (WGS) entry which is preliminary data.</text>
</comment>
<dbReference type="InterPro" id="IPR043502">
    <property type="entry name" value="DNA/RNA_pol_sf"/>
</dbReference>
<dbReference type="OrthoDB" id="49113at2759"/>
<dbReference type="PROSITE" id="PS51065">
    <property type="entry name" value="NHR"/>
    <property type="match status" value="2"/>
</dbReference>
<protein>
    <submittedName>
        <fullName evidence="3">Neuralized-like protein 4</fullName>
    </submittedName>
</protein>
<dbReference type="PANTHER" id="PTHR46601">
    <property type="entry name" value="ULP_PROTEASE DOMAIN-CONTAINING PROTEIN"/>
    <property type="match status" value="1"/>
</dbReference>
<dbReference type="SUPFAM" id="SSF49899">
    <property type="entry name" value="Concanavalin A-like lectins/glucanases"/>
    <property type="match status" value="1"/>
</dbReference>
<dbReference type="GO" id="GO:0071897">
    <property type="term" value="P:DNA biosynthetic process"/>
    <property type="evidence" value="ECO:0007669"/>
    <property type="project" value="UniProtKB-ARBA"/>
</dbReference>
<keyword evidence="4" id="KW-1185">Reference proteome</keyword>
<proteinExistence type="predicted"/>
<dbReference type="SUPFAM" id="SSF56672">
    <property type="entry name" value="DNA/RNA polymerases"/>
    <property type="match status" value="1"/>
</dbReference>
<dbReference type="Pfam" id="PF07727">
    <property type="entry name" value="RVT_2"/>
    <property type="match status" value="1"/>
</dbReference>
<dbReference type="FunFam" id="2.60.120.920:FF:000001">
    <property type="entry name" value="neuralized-like protein 4 isoform X1"/>
    <property type="match status" value="1"/>
</dbReference>
<gene>
    <name evidence="3" type="primary">neurl4</name>
    <name evidence="3" type="ORF">AVEN_97171_1</name>
</gene>
<dbReference type="EMBL" id="BGPR01000346">
    <property type="protein sequence ID" value="GBM14655.1"/>
    <property type="molecule type" value="Genomic_DNA"/>
</dbReference>
<organism evidence="3 4">
    <name type="scientific">Araneus ventricosus</name>
    <name type="common">Orbweaver spider</name>
    <name type="synonym">Epeira ventricosa</name>
    <dbReference type="NCBI Taxonomy" id="182803"/>
    <lineage>
        <taxon>Eukaryota</taxon>
        <taxon>Metazoa</taxon>
        <taxon>Ecdysozoa</taxon>
        <taxon>Arthropoda</taxon>
        <taxon>Chelicerata</taxon>
        <taxon>Arachnida</taxon>
        <taxon>Araneae</taxon>
        <taxon>Araneomorphae</taxon>
        <taxon>Entelegynae</taxon>
        <taxon>Araneoidea</taxon>
        <taxon>Araneidae</taxon>
        <taxon>Araneus</taxon>
    </lineage>
</organism>
<feature type="domain" description="NHR" evidence="2">
    <location>
        <begin position="439"/>
        <end position="605"/>
    </location>
</feature>
<evidence type="ECO:0000256" key="1">
    <source>
        <dbReference type="SAM" id="MobiDB-lite"/>
    </source>
</evidence>
<evidence type="ECO:0000259" key="2">
    <source>
        <dbReference type="PROSITE" id="PS51065"/>
    </source>
</evidence>
<name>A0A4Y2DGG6_ARAVE</name>
<accession>A0A4Y2DGG6</accession>
<dbReference type="SMART" id="SM00588">
    <property type="entry name" value="NEUZ"/>
    <property type="match status" value="1"/>
</dbReference>
<reference evidence="3 4" key="1">
    <citation type="journal article" date="2019" name="Sci. Rep.">
        <title>Orb-weaving spider Araneus ventricosus genome elucidates the spidroin gene catalogue.</title>
        <authorList>
            <person name="Kono N."/>
            <person name="Nakamura H."/>
            <person name="Ohtoshi R."/>
            <person name="Moran D.A.P."/>
            <person name="Shinohara A."/>
            <person name="Yoshida Y."/>
            <person name="Fujiwara M."/>
            <person name="Mori M."/>
            <person name="Tomita M."/>
            <person name="Arakawa K."/>
        </authorList>
    </citation>
    <scope>NUCLEOTIDE SEQUENCE [LARGE SCALE GENOMIC DNA]</scope>
</reference>